<feature type="signal peptide" evidence="2">
    <location>
        <begin position="1"/>
        <end position="35"/>
    </location>
</feature>
<accession>A0A5B0RHS1</accession>
<organism evidence="3 4">
    <name type="scientific">Puccinia graminis f. sp. tritici</name>
    <dbReference type="NCBI Taxonomy" id="56615"/>
    <lineage>
        <taxon>Eukaryota</taxon>
        <taxon>Fungi</taxon>
        <taxon>Dikarya</taxon>
        <taxon>Basidiomycota</taxon>
        <taxon>Pucciniomycotina</taxon>
        <taxon>Pucciniomycetes</taxon>
        <taxon>Pucciniales</taxon>
        <taxon>Pucciniaceae</taxon>
        <taxon>Puccinia</taxon>
    </lineage>
</organism>
<dbReference type="EMBL" id="VDEP01000204">
    <property type="protein sequence ID" value="KAA1124344.1"/>
    <property type="molecule type" value="Genomic_DNA"/>
</dbReference>
<evidence type="ECO:0000313" key="4">
    <source>
        <dbReference type="Proteomes" id="UP000325313"/>
    </source>
</evidence>
<sequence>MIRKSWSLKFFNVSLLVMVALVVVEVLSTCQCTDAKRVSRWTQCINSDNGVCQQEAMSYVYQCKRCHKVTAPITMSYCEKHQPAINPRFYRDHEKPRPPKEKKEKSARKKIIKSSVNLCC</sequence>
<feature type="region of interest" description="Disordered" evidence="1">
    <location>
        <begin position="88"/>
        <end position="116"/>
    </location>
</feature>
<reference evidence="3 4" key="1">
    <citation type="submission" date="2019-05" db="EMBL/GenBank/DDBJ databases">
        <title>Emergence of the Ug99 lineage of the wheat stem rust pathogen through somatic hybridization.</title>
        <authorList>
            <person name="Li F."/>
            <person name="Upadhyaya N.M."/>
            <person name="Sperschneider J."/>
            <person name="Matny O."/>
            <person name="Nguyen-Phuc H."/>
            <person name="Mago R."/>
            <person name="Raley C."/>
            <person name="Miller M.E."/>
            <person name="Silverstein K.A.T."/>
            <person name="Henningsen E."/>
            <person name="Hirsch C.D."/>
            <person name="Visser B."/>
            <person name="Pretorius Z.A."/>
            <person name="Steffenson B.J."/>
            <person name="Schwessinger B."/>
            <person name="Dodds P.N."/>
            <person name="Figueroa M."/>
        </authorList>
    </citation>
    <scope>NUCLEOTIDE SEQUENCE [LARGE SCALE GENOMIC DNA]</scope>
    <source>
        <strain evidence="3 4">Ug99</strain>
    </source>
</reference>
<gene>
    <name evidence="3" type="ORF">PGTUg99_027631</name>
</gene>
<keyword evidence="2" id="KW-0732">Signal</keyword>
<dbReference type="AlphaFoldDB" id="A0A5B0RHS1"/>
<evidence type="ECO:0000256" key="1">
    <source>
        <dbReference type="SAM" id="MobiDB-lite"/>
    </source>
</evidence>
<evidence type="ECO:0000313" key="3">
    <source>
        <dbReference type="EMBL" id="KAA1124344.1"/>
    </source>
</evidence>
<feature type="compositionally biased region" description="Basic and acidic residues" evidence="1">
    <location>
        <begin position="89"/>
        <end position="104"/>
    </location>
</feature>
<evidence type="ECO:0000256" key="2">
    <source>
        <dbReference type="SAM" id="SignalP"/>
    </source>
</evidence>
<dbReference type="Proteomes" id="UP000325313">
    <property type="component" value="Unassembled WGS sequence"/>
</dbReference>
<proteinExistence type="predicted"/>
<comment type="caution">
    <text evidence="3">The sequence shown here is derived from an EMBL/GenBank/DDBJ whole genome shotgun (WGS) entry which is preliminary data.</text>
</comment>
<protein>
    <recommendedName>
        <fullName evidence="5">Secreted protein</fullName>
    </recommendedName>
</protein>
<feature type="chain" id="PRO_5023046431" description="Secreted protein" evidence="2">
    <location>
        <begin position="36"/>
        <end position="120"/>
    </location>
</feature>
<name>A0A5B0RHS1_PUCGR</name>
<evidence type="ECO:0008006" key="5">
    <source>
        <dbReference type="Google" id="ProtNLM"/>
    </source>
</evidence>